<gene>
    <name evidence="1" type="ORF">DEO72_LG3g974</name>
</gene>
<keyword evidence="2" id="KW-1185">Reference proteome</keyword>
<reference evidence="1 2" key="1">
    <citation type="submission" date="2019-04" db="EMBL/GenBank/DDBJ databases">
        <title>An improved genome assembly and genetic linkage map for asparagus bean, Vigna unguiculata ssp. sesquipedialis.</title>
        <authorList>
            <person name="Xia Q."/>
            <person name="Zhang R."/>
            <person name="Dong Y."/>
        </authorList>
    </citation>
    <scope>NUCLEOTIDE SEQUENCE [LARGE SCALE GENOMIC DNA]</scope>
    <source>
        <tissue evidence="1">Leaf</tissue>
    </source>
</reference>
<name>A0A4D6LCX5_VIGUN</name>
<evidence type="ECO:0000313" key="1">
    <source>
        <dbReference type="EMBL" id="QCD86451.1"/>
    </source>
</evidence>
<sequence length="193" mass="21481">MTTISLTMKEKYRGCMVAAKLMVEVNGVARPHDLKQRSRRVGSCRGQRCRRDGGTTEARRRCGGGRFEFLECDGGDRDAKMGVAVPVWCNGGGRVMMEEEEGAMKETRWLVHDGAGDAGSSRWARDDGCVRRATTTIGCGRAAMEDDSYGVWRLRSVTTAEWVGAEEREGEIRVRFCVGKEMMMWQTLIGDLS</sequence>
<dbReference type="Proteomes" id="UP000501690">
    <property type="component" value="Linkage Group LG3"/>
</dbReference>
<organism evidence="1 2">
    <name type="scientific">Vigna unguiculata</name>
    <name type="common">Cowpea</name>
    <dbReference type="NCBI Taxonomy" id="3917"/>
    <lineage>
        <taxon>Eukaryota</taxon>
        <taxon>Viridiplantae</taxon>
        <taxon>Streptophyta</taxon>
        <taxon>Embryophyta</taxon>
        <taxon>Tracheophyta</taxon>
        <taxon>Spermatophyta</taxon>
        <taxon>Magnoliopsida</taxon>
        <taxon>eudicotyledons</taxon>
        <taxon>Gunneridae</taxon>
        <taxon>Pentapetalae</taxon>
        <taxon>rosids</taxon>
        <taxon>fabids</taxon>
        <taxon>Fabales</taxon>
        <taxon>Fabaceae</taxon>
        <taxon>Papilionoideae</taxon>
        <taxon>50 kb inversion clade</taxon>
        <taxon>NPAAA clade</taxon>
        <taxon>indigoferoid/millettioid clade</taxon>
        <taxon>Phaseoleae</taxon>
        <taxon>Vigna</taxon>
    </lineage>
</organism>
<dbReference type="EMBL" id="CP039347">
    <property type="protein sequence ID" value="QCD86451.1"/>
    <property type="molecule type" value="Genomic_DNA"/>
</dbReference>
<dbReference type="AlphaFoldDB" id="A0A4D6LCX5"/>
<protein>
    <submittedName>
        <fullName evidence="1">Uncharacterized protein</fullName>
    </submittedName>
</protein>
<accession>A0A4D6LCX5</accession>
<proteinExistence type="predicted"/>
<evidence type="ECO:0000313" key="2">
    <source>
        <dbReference type="Proteomes" id="UP000501690"/>
    </source>
</evidence>